<evidence type="ECO:0008006" key="3">
    <source>
        <dbReference type="Google" id="ProtNLM"/>
    </source>
</evidence>
<dbReference type="EMBL" id="QWDM01000011">
    <property type="protein sequence ID" value="RUT69179.1"/>
    <property type="molecule type" value="Genomic_DNA"/>
</dbReference>
<proteinExistence type="predicted"/>
<evidence type="ECO:0000313" key="2">
    <source>
        <dbReference type="Proteomes" id="UP000288102"/>
    </source>
</evidence>
<sequence length="241" mass="28685">MTTELKNKIQGILTVTSIKILKDYTSSALMLNACHLAIEKYNDPDRKILLSTTANIHEDLRLKPEIEEQLTNNLLIEKYSKEVPTKIFEYYVLNSVSVVDAAFEDVYETILQEYENSITEKQISDRIRNAWTNDNFIDYFINKTGIEDKSNPQKRIKETFDRYKEYRIIRHALLHNKGVLSDKHMRQLEEIHEATDEDSKFKTMKNLPFYTDKKVELTRDRFLSIRKFLYQFIYYFILALE</sequence>
<dbReference type="RefSeq" id="WP_127339504.1">
    <property type="nucleotide sequence ID" value="NZ_QWDM01000011.1"/>
</dbReference>
<evidence type="ECO:0000313" key="1">
    <source>
        <dbReference type="EMBL" id="RUT69179.1"/>
    </source>
</evidence>
<dbReference type="OrthoDB" id="1493588at2"/>
<protein>
    <recommendedName>
        <fullName evidence="3">RiboL-PSP-HEPN domain-containing protein</fullName>
    </recommendedName>
</protein>
<comment type="caution">
    <text evidence="1">The sequence shown here is derived from an EMBL/GenBank/DDBJ whole genome shotgun (WGS) entry which is preliminary data.</text>
</comment>
<keyword evidence="2" id="KW-1185">Reference proteome</keyword>
<accession>A0A434A448</accession>
<dbReference type="Proteomes" id="UP000288102">
    <property type="component" value="Unassembled WGS sequence"/>
</dbReference>
<gene>
    <name evidence="1" type="ORF">D0817_16855</name>
</gene>
<organism evidence="1 2">
    <name type="scientific">Flavobacterium cupreum</name>
    <dbReference type="NCBI Taxonomy" id="2133766"/>
    <lineage>
        <taxon>Bacteria</taxon>
        <taxon>Pseudomonadati</taxon>
        <taxon>Bacteroidota</taxon>
        <taxon>Flavobacteriia</taxon>
        <taxon>Flavobacteriales</taxon>
        <taxon>Flavobacteriaceae</taxon>
        <taxon>Flavobacterium</taxon>
    </lineage>
</organism>
<dbReference type="AlphaFoldDB" id="A0A434A448"/>
<name>A0A434A448_9FLAO</name>
<reference evidence="2" key="1">
    <citation type="journal article" date="2019" name="Syst. Appl. Microbiol.">
        <title>Flavobacterium circumlabens sp. nov. and Flavobacterium cupreum sp. nov., two psychrotrophic species isolated from Antarctic environmental samples.</title>
        <authorList>
            <person name="Kralova S."/>
            <person name="Busse H.-J."/>
            <person name="Svec P."/>
            <person name="Maslanova I."/>
            <person name="Stankova E."/>
            <person name="Bartak M."/>
            <person name="Sedlacek I."/>
        </authorList>
    </citation>
    <scope>NUCLEOTIDE SEQUENCE [LARGE SCALE GENOMIC DNA]</scope>
    <source>
        <strain evidence="2">CCM 8825</strain>
    </source>
</reference>